<evidence type="ECO:0000259" key="1">
    <source>
        <dbReference type="PROSITE" id="PS51352"/>
    </source>
</evidence>
<accession>A0A7K1GH75</accession>
<dbReference type="GO" id="GO:0016491">
    <property type="term" value="F:oxidoreductase activity"/>
    <property type="evidence" value="ECO:0007669"/>
    <property type="project" value="InterPro"/>
</dbReference>
<dbReference type="InterPro" id="IPR013766">
    <property type="entry name" value="Thioredoxin_domain"/>
</dbReference>
<reference evidence="2 3" key="1">
    <citation type="submission" date="2019-11" db="EMBL/GenBank/DDBJ databases">
        <title>Winogradskyella ouciana sp. nov., isolated from the hadal seawater of the Mariana Trench.</title>
        <authorList>
            <person name="Liu R."/>
        </authorList>
    </citation>
    <scope>NUCLEOTIDE SEQUENCE [LARGE SCALE GENOMIC DNA]</scope>
    <source>
        <strain evidence="2 3">ZXX205</strain>
    </source>
</reference>
<proteinExistence type="predicted"/>
<dbReference type="Proteomes" id="UP000447545">
    <property type="component" value="Unassembled WGS sequence"/>
</dbReference>
<keyword evidence="3" id="KW-1185">Reference proteome</keyword>
<protein>
    <submittedName>
        <fullName evidence="2">Redoxin domain-containing protein</fullName>
    </submittedName>
</protein>
<dbReference type="RefSeq" id="WP_155089809.1">
    <property type="nucleotide sequence ID" value="NZ_WJYA01000007.1"/>
</dbReference>
<evidence type="ECO:0000313" key="2">
    <source>
        <dbReference type="EMBL" id="MTE27798.1"/>
    </source>
</evidence>
<dbReference type="EMBL" id="WJYA01000007">
    <property type="protein sequence ID" value="MTE27798.1"/>
    <property type="molecule type" value="Genomic_DNA"/>
</dbReference>
<dbReference type="CDD" id="cd02966">
    <property type="entry name" value="TlpA_like_family"/>
    <property type="match status" value="1"/>
</dbReference>
<feature type="domain" description="Thioredoxin" evidence="1">
    <location>
        <begin position="47"/>
        <end position="188"/>
    </location>
</feature>
<dbReference type="InterPro" id="IPR000866">
    <property type="entry name" value="AhpC/TSA"/>
</dbReference>
<dbReference type="PROSITE" id="PS51352">
    <property type="entry name" value="THIOREDOXIN_2"/>
    <property type="match status" value="1"/>
</dbReference>
<dbReference type="AlphaFoldDB" id="A0A7K1GH75"/>
<sequence length="189" mass="21812">MVKRKRVNISSIIFVVAIVLLIIPATRTHIQVVLHKGLSYINQSSLIEEGERVKVTYSNWILKSDNKEVLNFNDTKNKVVLINFWATWCAPCIAEMPSLQKLYEKYGNEVEFLFVTNESAKTIQAFKNKKNYTFPVYIRRSDVPKELITRSIPRTFIINKKGEIVIDESGAVDWYSETVRNQLGQLLAE</sequence>
<dbReference type="SUPFAM" id="SSF52833">
    <property type="entry name" value="Thioredoxin-like"/>
    <property type="match status" value="1"/>
</dbReference>
<dbReference type="Gene3D" id="3.40.30.10">
    <property type="entry name" value="Glutaredoxin"/>
    <property type="match status" value="1"/>
</dbReference>
<comment type="caution">
    <text evidence="2">The sequence shown here is derived from an EMBL/GenBank/DDBJ whole genome shotgun (WGS) entry which is preliminary data.</text>
</comment>
<name>A0A7K1GH75_9FLAO</name>
<dbReference type="GO" id="GO:0016209">
    <property type="term" value="F:antioxidant activity"/>
    <property type="evidence" value="ECO:0007669"/>
    <property type="project" value="InterPro"/>
</dbReference>
<dbReference type="InterPro" id="IPR036249">
    <property type="entry name" value="Thioredoxin-like_sf"/>
</dbReference>
<dbReference type="Pfam" id="PF00578">
    <property type="entry name" value="AhpC-TSA"/>
    <property type="match status" value="1"/>
</dbReference>
<dbReference type="PANTHER" id="PTHR42852:SF17">
    <property type="entry name" value="THIOREDOXIN-LIKE PROTEIN HI_1115"/>
    <property type="match status" value="1"/>
</dbReference>
<dbReference type="InterPro" id="IPR050553">
    <property type="entry name" value="Thioredoxin_ResA/DsbE_sf"/>
</dbReference>
<evidence type="ECO:0000313" key="3">
    <source>
        <dbReference type="Proteomes" id="UP000447545"/>
    </source>
</evidence>
<dbReference type="PANTHER" id="PTHR42852">
    <property type="entry name" value="THIOL:DISULFIDE INTERCHANGE PROTEIN DSBE"/>
    <property type="match status" value="1"/>
</dbReference>
<organism evidence="2 3">
    <name type="scientific">Winogradskyella ouciana</name>
    <dbReference type="NCBI Taxonomy" id="2608631"/>
    <lineage>
        <taxon>Bacteria</taxon>
        <taxon>Pseudomonadati</taxon>
        <taxon>Bacteroidota</taxon>
        <taxon>Flavobacteriia</taxon>
        <taxon>Flavobacteriales</taxon>
        <taxon>Flavobacteriaceae</taxon>
        <taxon>Winogradskyella</taxon>
    </lineage>
</organism>
<gene>
    <name evidence="2" type="ORF">F1003_12715</name>
</gene>